<accession>A0A5B7JGS2</accession>
<comment type="caution">
    <text evidence="1">The sequence shown here is derived from an EMBL/GenBank/DDBJ whole genome shotgun (WGS) entry which is preliminary data.</text>
</comment>
<evidence type="ECO:0000313" key="1">
    <source>
        <dbReference type="EMBL" id="MPC91544.1"/>
    </source>
</evidence>
<dbReference type="AlphaFoldDB" id="A0A5B7JGS2"/>
<keyword evidence="2" id="KW-1185">Reference proteome</keyword>
<sequence length="60" mass="6519">MGKHGSKLTVQGQNLACLGGQILSGDGIHRQIFTLHQMKQLITERGPTGISFWSVPPLHP</sequence>
<protein>
    <submittedName>
        <fullName evidence="1">Uncharacterized protein</fullName>
    </submittedName>
</protein>
<dbReference type="EMBL" id="VSRR010088107">
    <property type="protein sequence ID" value="MPC91544.1"/>
    <property type="molecule type" value="Genomic_DNA"/>
</dbReference>
<dbReference type="Proteomes" id="UP000324222">
    <property type="component" value="Unassembled WGS sequence"/>
</dbReference>
<proteinExistence type="predicted"/>
<reference evidence="1 2" key="1">
    <citation type="submission" date="2019-05" db="EMBL/GenBank/DDBJ databases">
        <title>Another draft genome of Portunus trituberculatus and its Hox gene families provides insights of decapod evolution.</title>
        <authorList>
            <person name="Jeong J.-H."/>
            <person name="Song I."/>
            <person name="Kim S."/>
            <person name="Choi T."/>
            <person name="Kim D."/>
            <person name="Ryu S."/>
            <person name="Kim W."/>
        </authorList>
    </citation>
    <scope>NUCLEOTIDE SEQUENCE [LARGE SCALE GENOMIC DNA]</scope>
    <source>
        <tissue evidence="1">Muscle</tissue>
    </source>
</reference>
<name>A0A5B7JGS2_PORTR</name>
<organism evidence="1 2">
    <name type="scientific">Portunus trituberculatus</name>
    <name type="common">Swimming crab</name>
    <name type="synonym">Neptunus trituberculatus</name>
    <dbReference type="NCBI Taxonomy" id="210409"/>
    <lineage>
        <taxon>Eukaryota</taxon>
        <taxon>Metazoa</taxon>
        <taxon>Ecdysozoa</taxon>
        <taxon>Arthropoda</taxon>
        <taxon>Crustacea</taxon>
        <taxon>Multicrustacea</taxon>
        <taxon>Malacostraca</taxon>
        <taxon>Eumalacostraca</taxon>
        <taxon>Eucarida</taxon>
        <taxon>Decapoda</taxon>
        <taxon>Pleocyemata</taxon>
        <taxon>Brachyura</taxon>
        <taxon>Eubrachyura</taxon>
        <taxon>Portunoidea</taxon>
        <taxon>Portunidae</taxon>
        <taxon>Portuninae</taxon>
        <taxon>Portunus</taxon>
    </lineage>
</organism>
<gene>
    <name evidence="1" type="ORF">E2C01_086589</name>
</gene>
<evidence type="ECO:0000313" key="2">
    <source>
        <dbReference type="Proteomes" id="UP000324222"/>
    </source>
</evidence>